<name>A0AAJ0GIJ7_9PEZI</name>
<feature type="region of interest" description="Disordered" evidence="1">
    <location>
        <begin position="178"/>
        <end position="199"/>
    </location>
</feature>
<evidence type="ECO:0000313" key="2">
    <source>
        <dbReference type="EMBL" id="KAK3058188.1"/>
    </source>
</evidence>
<dbReference type="Proteomes" id="UP001271007">
    <property type="component" value="Unassembled WGS sequence"/>
</dbReference>
<evidence type="ECO:0000313" key="3">
    <source>
        <dbReference type="Proteomes" id="UP001271007"/>
    </source>
</evidence>
<feature type="region of interest" description="Disordered" evidence="1">
    <location>
        <begin position="258"/>
        <end position="292"/>
    </location>
</feature>
<feature type="compositionally biased region" description="Basic and acidic residues" evidence="1">
    <location>
        <begin position="1"/>
        <end position="14"/>
    </location>
</feature>
<accession>A0AAJ0GIJ7</accession>
<reference evidence="2" key="1">
    <citation type="submission" date="2023-04" db="EMBL/GenBank/DDBJ databases">
        <title>Black Yeasts Isolated from many extreme environments.</title>
        <authorList>
            <person name="Coleine C."/>
            <person name="Stajich J.E."/>
            <person name="Selbmann L."/>
        </authorList>
    </citation>
    <scope>NUCLEOTIDE SEQUENCE</scope>
    <source>
        <strain evidence="2">CCFEE 5312</strain>
    </source>
</reference>
<protein>
    <submittedName>
        <fullName evidence="2">Uncharacterized protein</fullName>
    </submittedName>
</protein>
<keyword evidence="3" id="KW-1185">Reference proteome</keyword>
<feature type="compositionally biased region" description="Polar residues" evidence="1">
    <location>
        <begin position="258"/>
        <end position="269"/>
    </location>
</feature>
<feature type="compositionally biased region" description="Polar residues" evidence="1">
    <location>
        <begin position="312"/>
        <end position="321"/>
    </location>
</feature>
<feature type="region of interest" description="Disordered" evidence="1">
    <location>
        <begin position="1"/>
        <end position="34"/>
    </location>
</feature>
<feature type="compositionally biased region" description="Basic and acidic residues" evidence="1">
    <location>
        <begin position="23"/>
        <end position="34"/>
    </location>
</feature>
<feature type="compositionally biased region" description="Basic and acidic residues" evidence="1">
    <location>
        <begin position="322"/>
        <end position="333"/>
    </location>
</feature>
<organism evidence="2 3">
    <name type="scientific">Extremus antarcticus</name>
    <dbReference type="NCBI Taxonomy" id="702011"/>
    <lineage>
        <taxon>Eukaryota</taxon>
        <taxon>Fungi</taxon>
        <taxon>Dikarya</taxon>
        <taxon>Ascomycota</taxon>
        <taxon>Pezizomycotina</taxon>
        <taxon>Dothideomycetes</taxon>
        <taxon>Dothideomycetidae</taxon>
        <taxon>Mycosphaerellales</taxon>
        <taxon>Extremaceae</taxon>
        <taxon>Extremus</taxon>
    </lineage>
</organism>
<proteinExistence type="predicted"/>
<comment type="caution">
    <text evidence="2">The sequence shown here is derived from an EMBL/GenBank/DDBJ whole genome shotgun (WGS) entry which is preliminary data.</text>
</comment>
<sequence>MEPTGKEQKQESKSGRSAKGKRPAKDRQPDDDIFARLNKALARASRAQQPELQTRSDERMEMEAWRCLDLLFHLFCSMKGTLMSFISTEELMQEMRHLEDDWSGGVVSPKTKCPIPTDATSSEAMLKAQSHIIRDTFDMMCPLFEHLIKLPIHDTLVRDMSSYVALVSAFSELNTAGPIHQATRSPEGKDRRILPRSQDDMAMLKQSVRRFEKLGGSLDKDSDESDSGDEGWEELMDQCASLKRRRAPNVSYDMIEAPQQTAGISQPTVGASDPTDRASQDTARQARKSTDTAITAFRVRTSYETAFRVPISQETVRQAQPSEDKAQASEDTT</sequence>
<feature type="compositionally biased region" description="Basic and acidic residues" evidence="1">
    <location>
        <begin position="186"/>
        <end position="199"/>
    </location>
</feature>
<dbReference type="EMBL" id="JAWDJX010000002">
    <property type="protein sequence ID" value="KAK3058188.1"/>
    <property type="molecule type" value="Genomic_DNA"/>
</dbReference>
<dbReference type="AlphaFoldDB" id="A0AAJ0GIJ7"/>
<evidence type="ECO:0000256" key="1">
    <source>
        <dbReference type="SAM" id="MobiDB-lite"/>
    </source>
</evidence>
<gene>
    <name evidence="2" type="ORF">LTR09_001266</name>
</gene>
<feature type="region of interest" description="Disordered" evidence="1">
    <location>
        <begin position="311"/>
        <end position="333"/>
    </location>
</feature>